<dbReference type="PROSITE" id="PS50151">
    <property type="entry name" value="UVR"/>
    <property type="match status" value="1"/>
</dbReference>
<dbReference type="InterPro" id="IPR010994">
    <property type="entry name" value="RuvA_2-like"/>
</dbReference>
<keyword evidence="6" id="KW-1185">Reference proteome</keyword>
<dbReference type="PROSITE" id="PS50165">
    <property type="entry name" value="UVRC"/>
    <property type="match status" value="1"/>
</dbReference>
<dbReference type="PROSITE" id="PS50164">
    <property type="entry name" value="GIY_YIG"/>
    <property type="match status" value="1"/>
</dbReference>
<dbReference type="InterPro" id="IPR050066">
    <property type="entry name" value="UvrABC_protein_C"/>
</dbReference>
<dbReference type="Gene3D" id="3.30.420.340">
    <property type="entry name" value="UvrC, RNAse H endonuclease domain"/>
    <property type="match status" value="1"/>
</dbReference>
<reference evidence="5 6" key="1">
    <citation type="submission" date="2023-02" db="EMBL/GenBank/DDBJ databases">
        <title>Genome sequence of Lentisphaera profundi SAORIC-696.</title>
        <authorList>
            <person name="Kim e."/>
            <person name="Cho J.-C."/>
            <person name="Choi A."/>
            <person name="Kang I."/>
        </authorList>
    </citation>
    <scope>NUCLEOTIDE SEQUENCE [LARGE SCALE GENOMIC DNA]</scope>
    <source>
        <strain evidence="5 6">SAORIC-696</strain>
    </source>
</reference>
<feature type="domain" description="UVR" evidence="2">
    <location>
        <begin position="206"/>
        <end position="241"/>
    </location>
</feature>
<name>A0ABY7VUA0_9BACT</name>
<dbReference type="Pfam" id="PF14520">
    <property type="entry name" value="HHH_5"/>
    <property type="match status" value="1"/>
</dbReference>
<protein>
    <submittedName>
        <fullName evidence="5">Excinuclease ABC subunit UvrC</fullName>
    </submittedName>
</protein>
<evidence type="ECO:0000259" key="3">
    <source>
        <dbReference type="PROSITE" id="PS50164"/>
    </source>
</evidence>
<dbReference type="PANTHER" id="PTHR30562">
    <property type="entry name" value="UVRC/OXIDOREDUCTASE"/>
    <property type="match status" value="1"/>
</dbReference>
<dbReference type="PANTHER" id="PTHR30562:SF1">
    <property type="entry name" value="UVRABC SYSTEM PROTEIN C"/>
    <property type="match status" value="1"/>
</dbReference>
<feature type="domain" description="GIY-YIG" evidence="3">
    <location>
        <begin position="14"/>
        <end position="95"/>
    </location>
</feature>
<gene>
    <name evidence="5" type="ORF">PQO03_18335</name>
</gene>
<dbReference type="RefSeq" id="WP_274152388.1">
    <property type="nucleotide sequence ID" value="NZ_CP117812.1"/>
</dbReference>
<dbReference type="SUPFAM" id="SSF82771">
    <property type="entry name" value="GIY-YIG endonuclease"/>
    <property type="match status" value="1"/>
</dbReference>
<dbReference type="Gene3D" id="4.10.860.10">
    <property type="entry name" value="UVR domain"/>
    <property type="match status" value="1"/>
</dbReference>
<dbReference type="InterPro" id="IPR036876">
    <property type="entry name" value="UVR_dom_sf"/>
</dbReference>
<evidence type="ECO:0000313" key="5">
    <source>
        <dbReference type="EMBL" id="WDE97788.1"/>
    </source>
</evidence>
<dbReference type="Gene3D" id="3.40.1440.10">
    <property type="entry name" value="GIY-YIG endonuclease"/>
    <property type="match status" value="1"/>
</dbReference>
<evidence type="ECO:0000313" key="6">
    <source>
        <dbReference type="Proteomes" id="UP001214250"/>
    </source>
</evidence>
<dbReference type="SUPFAM" id="SSF46600">
    <property type="entry name" value="C-terminal UvrC-binding domain of UvrB"/>
    <property type="match status" value="1"/>
</dbReference>
<dbReference type="InterPro" id="IPR000305">
    <property type="entry name" value="GIY-YIG_endonuc"/>
</dbReference>
<dbReference type="InterPro" id="IPR001162">
    <property type="entry name" value="UvrC_RNase_H_dom"/>
</dbReference>
<dbReference type="Pfam" id="PF08459">
    <property type="entry name" value="UvrC_RNaseH_dom"/>
    <property type="match status" value="1"/>
</dbReference>
<dbReference type="Pfam" id="PF01541">
    <property type="entry name" value="GIY-YIG"/>
    <property type="match status" value="1"/>
</dbReference>
<evidence type="ECO:0000259" key="2">
    <source>
        <dbReference type="PROSITE" id="PS50151"/>
    </source>
</evidence>
<proteinExistence type="predicted"/>
<sequence>MNERDEFSSRKITPQPGVYVFRDRFAKVIYVGKAKSLRKRLSSYFQASRLATADPKLRSLINSIAFYETYEVNSESEALLLESRFIKEYSPHYNILMRDDKNFYLVKVTLNEPYPRLLLTRVRKDDNSAYFGPFPCSSAIRSTVDFLTRYFKLRTCTSRIPDLSDRKHCKEQILRNCSAPCDQSVSQEQYRESVDDMIKVLDGHIAEIVADLTEAMQNHVEKLQFEKAALNRDIITNLKSSLKQRRNFVNASINPEHKEDPVADLKKRLELKDSPTIIECFDNSNFQGTHAVASMVRFVKGKPDNKSYRHFKIKTVEGPDDFASMKEIVLRRYSRLLKENRPLPDLILIDGGKGQLSSALQSLDALGIGEIPCYGLAKKYELLYSRDDSEGKILPRSSAGLKMLQHLRDESHRFAITFHRKLRQKQVANSLLDDIAGIGKKRKMTLLKHFGSVREIRKASPQDIADAVPGLGEKCAHLILDHLKKN</sequence>
<dbReference type="InterPro" id="IPR047296">
    <property type="entry name" value="GIY-YIG_UvrC_Cho"/>
</dbReference>
<accession>A0ABY7VUA0</accession>
<dbReference type="CDD" id="cd10434">
    <property type="entry name" value="GIY-YIG_UvrC_Cho"/>
    <property type="match status" value="1"/>
</dbReference>
<feature type="domain" description="UvrC family homology region profile" evidence="4">
    <location>
        <begin position="226"/>
        <end position="363"/>
    </location>
</feature>
<keyword evidence="1" id="KW-0227">DNA damage</keyword>
<dbReference type="EMBL" id="CP117812">
    <property type="protein sequence ID" value="WDE97788.1"/>
    <property type="molecule type" value="Genomic_DNA"/>
</dbReference>
<dbReference type="InterPro" id="IPR035901">
    <property type="entry name" value="GIY-YIG_endonuc_sf"/>
</dbReference>
<dbReference type="SUPFAM" id="SSF47781">
    <property type="entry name" value="RuvA domain 2-like"/>
    <property type="match status" value="1"/>
</dbReference>
<organism evidence="5 6">
    <name type="scientific">Lentisphaera profundi</name>
    <dbReference type="NCBI Taxonomy" id="1658616"/>
    <lineage>
        <taxon>Bacteria</taxon>
        <taxon>Pseudomonadati</taxon>
        <taxon>Lentisphaerota</taxon>
        <taxon>Lentisphaeria</taxon>
        <taxon>Lentisphaerales</taxon>
        <taxon>Lentisphaeraceae</taxon>
        <taxon>Lentisphaera</taxon>
    </lineage>
</organism>
<dbReference type="SMART" id="SM00465">
    <property type="entry name" value="GIYc"/>
    <property type="match status" value="1"/>
</dbReference>
<dbReference type="Proteomes" id="UP001214250">
    <property type="component" value="Chromosome 2"/>
</dbReference>
<dbReference type="InterPro" id="IPR001943">
    <property type="entry name" value="UVR_dom"/>
</dbReference>
<evidence type="ECO:0000259" key="4">
    <source>
        <dbReference type="PROSITE" id="PS50165"/>
    </source>
</evidence>
<dbReference type="Pfam" id="PF02151">
    <property type="entry name" value="UVR"/>
    <property type="match status" value="1"/>
</dbReference>
<dbReference type="Gene3D" id="1.10.150.20">
    <property type="entry name" value="5' to 3' exonuclease, C-terminal subdomain"/>
    <property type="match status" value="1"/>
</dbReference>
<evidence type="ECO:0000256" key="1">
    <source>
        <dbReference type="ARBA" id="ARBA00023236"/>
    </source>
</evidence>
<keyword evidence="1" id="KW-0742">SOS response</keyword>
<dbReference type="InterPro" id="IPR038476">
    <property type="entry name" value="UvrC_RNase_H_dom_sf"/>
</dbReference>